<dbReference type="KEGG" id="zmp:Zymop_0649"/>
<keyword evidence="1" id="KW-0472">Membrane</keyword>
<proteinExistence type="predicted"/>
<dbReference type="PATRIC" id="fig|579138.3.peg.684"/>
<dbReference type="AlphaFoldDB" id="F8ERX6"/>
<dbReference type="eggNOG" id="COG2142">
    <property type="taxonomic scope" value="Bacteria"/>
</dbReference>
<dbReference type="Proteomes" id="UP000000491">
    <property type="component" value="Chromosome"/>
</dbReference>
<dbReference type="GO" id="GO:0016020">
    <property type="term" value="C:membrane"/>
    <property type="evidence" value="ECO:0007669"/>
    <property type="project" value="InterPro"/>
</dbReference>
<sequence>MKDSLSPTPPIDRDKKADFYKQLTALANVFLYSWLIISFFRLPSYDFNLVRRWLGQAIVAIPIVLLVFSTYGYARFFVDTLFPSPSYRKIRNSLQLILYFYMIIVGSFAIFSVLKIAFHSGIS</sequence>
<keyword evidence="1" id="KW-1133">Transmembrane helix</keyword>
<feature type="transmembrane region" description="Helical" evidence="1">
    <location>
        <begin position="54"/>
        <end position="76"/>
    </location>
</feature>
<evidence type="ECO:0000256" key="1">
    <source>
        <dbReference type="SAM" id="Phobius"/>
    </source>
</evidence>
<dbReference type="HOGENOM" id="CLU_1958756_0_0_5"/>
<evidence type="ECO:0000313" key="2">
    <source>
        <dbReference type="EMBL" id="AEI37551.1"/>
    </source>
</evidence>
<gene>
    <name evidence="2" type="ordered locus">Zymop_0649</name>
</gene>
<evidence type="ECO:0008006" key="4">
    <source>
        <dbReference type="Google" id="ProtNLM"/>
    </source>
</evidence>
<feature type="transmembrane region" description="Helical" evidence="1">
    <location>
        <begin position="96"/>
        <end position="118"/>
    </location>
</feature>
<dbReference type="STRING" id="579138.Zymop_0649"/>
<evidence type="ECO:0000313" key="3">
    <source>
        <dbReference type="Proteomes" id="UP000000491"/>
    </source>
</evidence>
<accession>F8ERX6</accession>
<dbReference type="InterPro" id="IPR034804">
    <property type="entry name" value="SQR/QFR_C/D"/>
</dbReference>
<keyword evidence="1" id="KW-0812">Transmembrane</keyword>
<name>F8ERX6_ZYMMT</name>
<dbReference type="EMBL" id="CP002865">
    <property type="protein sequence ID" value="AEI37551.1"/>
    <property type="molecule type" value="Genomic_DNA"/>
</dbReference>
<protein>
    <recommendedName>
        <fullName evidence="4">Succinate dehydrogenase hydrophobic membrane anchor subunit</fullName>
    </recommendedName>
</protein>
<reference evidence="2 3" key="1">
    <citation type="journal article" date="2011" name="J. Bacteriol.">
        <title>Genome sequence of the ethanol-producing Zymomonas mobilis subsp. pomaceae lectotype strain ATCC 29192.</title>
        <authorList>
            <person name="Kouvelis V.N."/>
            <person name="Davenport K.W."/>
            <person name="Brettin T.S."/>
            <person name="Bruce D."/>
            <person name="Detter C."/>
            <person name="Han C.S."/>
            <person name="Nolan M."/>
            <person name="Tapia R."/>
            <person name="Damoulaki A."/>
            <person name="Kyrpides N.C."/>
            <person name="Typas M.A."/>
            <person name="Pappas K.M."/>
        </authorList>
    </citation>
    <scope>NUCLEOTIDE SEQUENCE [LARGE SCALE GENOMIC DNA]</scope>
    <source>
        <strain evidence="3">ATCC 29192 / DSM 22645 / JCM 10191 / CCUG 17912 / NBRC 13757 / NCIMB 11200 / NRRL B-4491 / Barker I</strain>
    </source>
</reference>
<organism evidence="2 3">
    <name type="scientific">Zymomonas mobilis subsp. pomaceae (strain ATCC 29192 / DSM 22645 / JCM 10191 / CCUG 17912 / NBRC 13757 / NCIMB 11200 / NRRL B-4491 / Barker I)</name>
    <dbReference type="NCBI Taxonomy" id="579138"/>
    <lineage>
        <taxon>Bacteria</taxon>
        <taxon>Pseudomonadati</taxon>
        <taxon>Pseudomonadota</taxon>
        <taxon>Alphaproteobacteria</taxon>
        <taxon>Sphingomonadales</taxon>
        <taxon>Zymomonadaceae</taxon>
        <taxon>Zymomonas</taxon>
    </lineage>
</organism>
<dbReference type="SUPFAM" id="SSF81343">
    <property type="entry name" value="Fumarate reductase respiratory complex transmembrane subunits"/>
    <property type="match status" value="1"/>
</dbReference>
<feature type="transmembrane region" description="Helical" evidence="1">
    <location>
        <begin position="20"/>
        <end position="42"/>
    </location>
</feature>